<proteinExistence type="predicted"/>
<evidence type="ECO:0000313" key="1">
    <source>
        <dbReference type="EMBL" id="NSL89106.1"/>
    </source>
</evidence>
<reference evidence="1" key="1">
    <citation type="submission" date="2020-05" db="EMBL/GenBank/DDBJ databases">
        <title>Chitinophaga laudate sp. nov., isolated from a tropical peat swamp.</title>
        <authorList>
            <person name="Goh C.B.S."/>
            <person name="Lee M.S."/>
            <person name="Parimannan S."/>
            <person name="Pasbakhsh P."/>
            <person name="Yule C.M."/>
            <person name="Rajandas H."/>
            <person name="Loke S."/>
            <person name="Croft L."/>
            <person name="Tan J.B.L."/>
        </authorList>
    </citation>
    <scope>NUCLEOTIDE SEQUENCE</scope>
    <source>
        <strain evidence="1">Mgbs1</strain>
    </source>
</reference>
<sequence>MKTLKSLFIIFTGLCIFYACRKNDNPKLPDGISKGVLPVLTQDDGGDVVIQLGQNFKTSFTVGLYFPEAPKPQKMDIVVRMNDGFTLVRTLQSNITSFPAKINVTGAQLAQLFNLDVADIPADTKFEIRANITNSEGKVLPGFNYGINGADTFDIAPYGTDPQTNPGANISMVYQKVCPLFMKDFVASGTLQVKDPGFAKATYTVKAALDPADTSVLILTDWQQVPGAVIKVKADVQQLTAAVASQTYANSIPGYTGTKWTVKGAGDFATCDKAISLKLTNSSAEKGYGQTDVTITP</sequence>
<dbReference type="OrthoDB" id="938310at2"/>
<dbReference type="PROSITE" id="PS51257">
    <property type="entry name" value="PROKAR_LIPOPROTEIN"/>
    <property type="match status" value="1"/>
</dbReference>
<name>A0A3S1AZ16_9BACT</name>
<accession>A0A3S1AZ16</accession>
<evidence type="ECO:0000313" key="2">
    <source>
        <dbReference type="Proteomes" id="UP000281028"/>
    </source>
</evidence>
<dbReference type="AlphaFoldDB" id="A0A3S1AZ16"/>
<comment type="caution">
    <text evidence="1">The sequence shown here is derived from an EMBL/GenBank/DDBJ whole genome shotgun (WGS) entry which is preliminary data.</text>
</comment>
<keyword evidence="2" id="KW-1185">Reference proteome</keyword>
<dbReference type="RefSeq" id="WP_127038166.1">
    <property type="nucleotide sequence ID" value="NZ_JAABOK010000003.1"/>
</dbReference>
<protein>
    <submittedName>
        <fullName evidence="1">Uncharacterized protein</fullName>
    </submittedName>
</protein>
<dbReference type="EMBL" id="RIAR02000001">
    <property type="protein sequence ID" value="NSL89106.1"/>
    <property type="molecule type" value="Genomic_DNA"/>
</dbReference>
<dbReference type="Proteomes" id="UP000281028">
    <property type="component" value="Unassembled WGS sequence"/>
</dbReference>
<gene>
    <name evidence="1" type="ORF">ECE50_019845</name>
</gene>
<organism evidence="1 2">
    <name type="scientific">Chitinophaga solisilvae</name>
    <dbReference type="NCBI Taxonomy" id="1233460"/>
    <lineage>
        <taxon>Bacteria</taxon>
        <taxon>Pseudomonadati</taxon>
        <taxon>Bacteroidota</taxon>
        <taxon>Chitinophagia</taxon>
        <taxon>Chitinophagales</taxon>
        <taxon>Chitinophagaceae</taxon>
        <taxon>Chitinophaga</taxon>
    </lineage>
</organism>